<reference evidence="7" key="3">
    <citation type="submission" date="2017-05" db="EMBL/GenBank/DDBJ databases">
        <authorList>
            <person name="Giani T."/>
            <person name="Arena F."/>
            <person name="Pollini S."/>
            <person name="Di Pilato V."/>
            <person name="D'Andrea M.M."/>
            <person name="Henrici De Angelis L."/>
            <person name="Bassetti M."/>
            <person name="Rossolini G.M."/>
        </authorList>
    </citation>
    <scope>NUCLEOTIDE SEQUENCE [LARGE SCALE GENOMIC DNA]</scope>
    <source>
        <strain evidence="7">S567_C10_BS</strain>
    </source>
</reference>
<reference evidence="4 8" key="6">
    <citation type="submission" date="2018-07" db="EMBL/GenBank/DDBJ databases">
        <title>Mechanisms of high-level aminoglycoside resistance among Gram-negative pathogens in Brazil.</title>
        <authorList>
            <person name="Ballaben A.S."/>
            <person name="Darini A.L.C."/>
            <person name="Doi Y."/>
        </authorList>
    </citation>
    <scope>NUCLEOTIDE SEQUENCE [LARGE SCALE GENOMIC DNA]</scope>
    <source>
        <strain evidence="4 8">B2-305</strain>
    </source>
</reference>
<dbReference type="EMBL" id="QORE01000364">
    <property type="protein sequence ID" value="RCI74463.1"/>
    <property type="molecule type" value="Genomic_DNA"/>
</dbReference>
<evidence type="ECO:0000313" key="7">
    <source>
        <dbReference type="Proteomes" id="UP000194857"/>
    </source>
</evidence>
<evidence type="ECO:0000313" key="3">
    <source>
        <dbReference type="EMBL" id="OTI62194.1"/>
    </source>
</evidence>
<reference evidence="1" key="1">
    <citation type="submission" date="2015-06" db="EMBL/GenBank/DDBJ databases">
        <authorList>
            <person name="Radhakrishnan R."/>
            <person name="Underwood A."/>
            <person name="Al-Shahib A."/>
        </authorList>
    </citation>
    <scope>NUCLEOTIDE SEQUENCE</scope>
    <source>
        <strain evidence="1">P19_London_7_VIM_2_05_10</strain>
    </source>
</reference>
<dbReference type="RefSeq" id="WP_003109947.1">
    <property type="nucleotide sequence ID" value="NZ_AP014839.1"/>
</dbReference>
<dbReference type="Proteomes" id="UP000194857">
    <property type="component" value="Unassembled WGS sequence"/>
</dbReference>
<dbReference type="EMBL" id="CVVU01000044">
    <property type="protein sequence ID" value="CRO21694.1"/>
    <property type="molecule type" value="Genomic_DNA"/>
</dbReference>
<reference evidence="5 9" key="5">
    <citation type="submission" date="2017-08" db="EMBL/GenBank/DDBJ databases">
        <authorList>
            <person name="Feschi L."/>
            <person name="Jeukens J."/>
            <person name="Emond-Rheault J.-G."/>
            <person name="Kukavica-Ibrulj I."/>
            <person name="Boyle B."/>
            <person name="Levesque R.C."/>
        </authorList>
    </citation>
    <scope>NUCLEOTIDE SEQUENCE [LARGE SCALE GENOMIC DNA]</scope>
    <source>
        <strain evidence="5 9">PA-W36</strain>
    </source>
</reference>
<dbReference type="EMBL" id="WXZT01000026">
    <property type="protein sequence ID" value="MZZ16395.1"/>
    <property type="molecule type" value="Genomic_DNA"/>
</dbReference>
<evidence type="ECO:0000313" key="2">
    <source>
        <dbReference type="EMBL" id="MZZ16395.1"/>
    </source>
</evidence>
<organism evidence="1 6">
    <name type="scientific">Pseudomonas aeruginosa</name>
    <dbReference type="NCBI Taxonomy" id="287"/>
    <lineage>
        <taxon>Bacteria</taxon>
        <taxon>Pseudomonadati</taxon>
        <taxon>Pseudomonadota</taxon>
        <taxon>Gammaproteobacteria</taxon>
        <taxon>Pseudomonadales</taxon>
        <taxon>Pseudomonadaceae</taxon>
        <taxon>Pseudomonas</taxon>
    </lineage>
</organism>
<dbReference type="Proteomes" id="UP000644192">
    <property type="component" value="Unassembled WGS sequence"/>
</dbReference>
<gene>
    <name evidence="3" type="ORF">CAZ10_11495</name>
    <name evidence="4" type="ORF">DT376_12865</name>
    <name evidence="2" type="ORF">GUL26_29440</name>
    <name evidence="5" type="ORF">IPC1295_27745</name>
    <name evidence="1" type="ORF">PAERUG_P19_London_7_VIM_2_05_10_01100</name>
</gene>
<evidence type="ECO:0000313" key="8">
    <source>
        <dbReference type="Proteomes" id="UP000253594"/>
    </source>
</evidence>
<dbReference type="OMA" id="DKRREVN"/>
<reference evidence="6" key="2">
    <citation type="submission" date="2015-06" db="EMBL/GenBank/DDBJ databases">
        <authorList>
            <person name="Radhakrishnan Rajesh"/>
            <person name="Underwood Anthony"/>
            <person name="Al-Shahib Ali"/>
        </authorList>
    </citation>
    <scope>NUCLEOTIDE SEQUENCE [LARGE SCALE GENOMIC DNA]</scope>
    <source>
        <strain evidence="6">P19_London_7_VIM_2_05_10</strain>
    </source>
</reference>
<accession>A0A1S1C3S9</accession>
<accession>A0A071L555</accession>
<evidence type="ECO:0000313" key="4">
    <source>
        <dbReference type="EMBL" id="RCI74463.1"/>
    </source>
</evidence>
<sequence>MKDHLIGSVPAHLVDAARPTLTAHEGLVADYNIAAWLHLPDACDLLVSLVVSYLDGGRQREVAVDHGRIDRQQRILLSGIARLPVRQKVENMQVRLKSATAFSRLVVEEFFVQAVEQENRSQQVSEA</sequence>
<reference evidence="3" key="4">
    <citation type="submission" date="2017-05" db="EMBL/GenBank/DDBJ databases">
        <authorList>
            <person name="Song R."/>
            <person name="Chenine A.L."/>
            <person name="Ruprecht R.M."/>
        </authorList>
    </citation>
    <scope>NUCLEOTIDE SEQUENCE [LARGE SCALE GENOMIC DNA]</scope>
    <source>
        <strain evidence="3">S567_C10_BS</strain>
    </source>
</reference>
<dbReference type="Proteomes" id="UP000253594">
    <property type="component" value="Unassembled WGS sequence"/>
</dbReference>
<dbReference type="EMBL" id="NFFZ01000005">
    <property type="protein sequence ID" value="OTI62194.1"/>
    <property type="molecule type" value="Genomic_DNA"/>
</dbReference>
<evidence type="ECO:0000313" key="6">
    <source>
        <dbReference type="Proteomes" id="UP000045039"/>
    </source>
</evidence>
<dbReference type="EMBL" id="NSNE01000022">
    <property type="protein sequence ID" value="RPM06620.1"/>
    <property type="molecule type" value="Genomic_DNA"/>
</dbReference>
<proteinExistence type="predicted"/>
<evidence type="ECO:0000313" key="5">
    <source>
        <dbReference type="EMBL" id="RPM06620.1"/>
    </source>
</evidence>
<dbReference type="Proteomes" id="UP000284767">
    <property type="component" value="Unassembled WGS sequence"/>
</dbReference>
<dbReference type="eggNOG" id="ENOG5033B6C">
    <property type="taxonomic scope" value="Bacteria"/>
</dbReference>
<evidence type="ECO:0000313" key="1">
    <source>
        <dbReference type="EMBL" id="CRO21694.1"/>
    </source>
</evidence>
<dbReference type="Proteomes" id="UP000045039">
    <property type="component" value="Unassembled WGS sequence"/>
</dbReference>
<comment type="caution">
    <text evidence="1">The sequence shown here is derived from an EMBL/GenBank/DDBJ whole genome shotgun (WGS) entry which is preliminary data.</text>
</comment>
<evidence type="ECO:0000313" key="9">
    <source>
        <dbReference type="Proteomes" id="UP000284767"/>
    </source>
</evidence>
<reference evidence="2" key="8">
    <citation type="submission" date="2020-01" db="EMBL/GenBank/DDBJ databases">
        <title>Bacteria Cultured from War Wounds Associated with the Conflict in Eastern Ukraine.</title>
        <authorList>
            <person name="Snesrud E."/>
            <person name="Galac M.R."/>
            <person name="Mc Gann P."/>
            <person name="Valentine K."/>
            <person name="Viacheslav K."/>
        </authorList>
    </citation>
    <scope>NUCLEOTIDE SEQUENCE</scope>
    <source>
        <strain evidence="2">VNMU148</strain>
    </source>
</reference>
<reference evidence="5 9" key="7">
    <citation type="submission" date="2019-01" db="EMBL/GenBank/DDBJ databases">
        <title>The Pseudomonas aeruginosa pan-genome provides new insights on its population structure, horizontal gene transfer and pathogenicity.</title>
        <authorList>
            <person name="Freschi L."/>
            <person name="Vincent A.T."/>
            <person name="Jeukens J."/>
            <person name="Emond-Rheault J.-G."/>
            <person name="Kukavica-Ibrulj I."/>
            <person name="Dupont M.-J."/>
            <person name="Charette S.J."/>
            <person name="Boyle B."/>
            <person name="Levesque R.C."/>
        </authorList>
    </citation>
    <scope>NUCLEOTIDE SEQUENCE [LARGE SCALE GENOMIC DNA]</scope>
    <source>
        <strain evidence="5 9">PA-W36</strain>
    </source>
</reference>
<protein>
    <submittedName>
        <fullName evidence="1">Uncharacterized protein</fullName>
    </submittedName>
</protein>
<dbReference type="SMR" id="A0A071L555"/>
<name>A0A071L555_PSEAI</name>
<dbReference type="AlphaFoldDB" id="A0A071L555"/>